<gene>
    <name evidence="3" type="ordered locus">NAMH_0113</name>
</gene>
<dbReference type="Gene3D" id="1.20.120.1370">
    <property type="entry name" value="Regulator of RNA polymerase sigma(70) subunit, domain 4"/>
    <property type="match status" value="1"/>
</dbReference>
<dbReference type="AlphaFoldDB" id="B9L7E3"/>
<keyword evidence="1" id="KW-0175">Coiled coil</keyword>
<protein>
    <submittedName>
        <fullName evidence="3">Hemerythrin HHE cation binding domain subfamily</fullName>
    </submittedName>
</protein>
<dbReference type="eggNOG" id="ENOG5032AP7">
    <property type="taxonomic scope" value="Bacteria"/>
</dbReference>
<dbReference type="RefSeq" id="WP_012663753.1">
    <property type="nucleotide sequence ID" value="NC_012115.1"/>
</dbReference>
<dbReference type="InterPro" id="IPR012312">
    <property type="entry name" value="Hemerythrin-like"/>
</dbReference>
<proteinExistence type="predicted"/>
<dbReference type="OrthoDB" id="5372841at2"/>
<keyword evidence="4" id="KW-1185">Reference proteome</keyword>
<evidence type="ECO:0000259" key="2">
    <source>
        <dbReference type="Pfam" id="PF01814"/>
    </source>
</evidence>
<dbReference type="Pfam" id="PF01814">
    <property type="entry name" value="Hemerythrin"/>
    <property type="match status" value="1"/>
</dbReference>
<evidence type="ECO:0000313" key="4">
    <source>
        <dbReference type="Proteomes" id="UP000000448"/>
    </source>
</evidence>
<dbReference type="KEGG" id="nam:NAMH_0113"/>
<dbReference type="Proteomes" id="UP000000448">
    <property type="component" value="Chromosome"/>
</dbReference>
<evidence type="ECO:0000313" key="3">
    <source>
        <dbReference type="EMBL" id="ACM92382.1"/>
    </source>
</evidence>
<sequence length="150" mass="18606">MGFVKNILKKLKKFYSFEDKLISELKHDHQKLFSLFNKIEKNIQKRNYEKIPEILKKFHYEYRLHIIYEDNYFYTYMKRKYKNDDKILEFINQKQEEMKSITKAIADFINRFDSIKEIQTEKFKNELQKLGKALKSRVEFEEKELYTLYS</sequence>
<accession>B9L7E3</accession>
<organism evidence="3 4">
    <name type="scientific">Nautilia profundicola (strain ATCC BAA-1463 / DSM 18972 / AmH)</name>
    <dbReference type="NCBI Taxonomy" id="598659"/>
    <lineage>
        <taxon>Bacteria</taxon>
        <taxon>Pseudomonadati</taxon>
        <taxon>Campylobacterota</taxon>
        <taxon>Epsilonproteobacteria</taxon>
        <taxon>Nautiliales</taxon>
        <taxon>Nautiliaceae</taxon>
        <taxon>Nautilia</taxon>
    </lineage>
</organism>
<dbReference type="InterPro" id="IPR038309">
    <property type="entry name" value="Rsd/AlgQ_sf"/>
</dbReference>
<dbReference type="EMBL" id="CP001279">
    <property type="protein sequence ID" value="ACM92382.1"/>
    <property type="molecule type" value="Genomic_DNA"/>
</dbReference>
<feature type="domain" description="Hemerythrin-like" evidence="2">
    <location>
        <begin position="21"/>
        <end position="148"/>
    </location>
</feature>
<reference evidence="3 4" key="1">
    <citation type="journal article" date="2009" name="PLoS Genet.">
        <title>Adaptations to submarine hydrothermal environments exemplified by the genome of Nautilia profundicola.</title>
        <authorList>
            <person name="Campbell B.J."/>
            <person name="Smith J.L."/>
            <person name="Hanson T.E."/>
            <person name="Klotz M.G."/>
            <person name="Stein L.Y."/>
            <person name="Lee C.K."/>
            <person name="Wu D."/>
            <person name="Robinson J.M."/>
            <person name="Khouri H.M."/>
            <person name="Eisen J.A."/>
            <person name="Cary S.C."/>
        </authorList>
    </citation>
    <scope>NUCLEOTIDE SEQUENCE [LARGE SCALE GENOMIC DNA]</scope>
    <source>
        <strain evidence="4">ATCC BAA-1463 / DSM 18972 / AmH</strain>
    </source>
</reference>
<dbReference type="HOGENOM" id="CLU_132674_0_0_7"/>
<name>B9L7E3_NAUPA</name>
<evidence type="ECO:0000256" key="1">
    <source>
        <dbReference type="SAM" id="Coils"/>
    </source>
</evidence>
<feature type="coiled-coil region" evidence="1">
    <location>
        <begin position="91"/>
        <end position="144"/>
    </location>
</feature>